<keyword evidence="3" id="KW-0285">Flavoprotein</keyword>
<protein>
    <recommendedName>
        <fullName evidence="7">FAD dependent oxidoreductase domain-containing protein</fullName>
    </recommendedName>
</protein>
<dbReference type="GO" id="GO:0019478">
    <property type="term" value="P:D-amino acid catabolic process"/>
    <property type="evidence" value="ECO:0007669"/>
    <property type="project" value="TreeGrafter"/>
</dbReference>
<dbReference type="SUPFAM" id="SSF54373">
    <property type="entry name" value="FAD-linked reductases, C-terminal domain"/>
    <property type="match status" value="1"/>
</dbReference>
<feature type="binding site" evidence="6">
    <location>
        <position position="322"/>
    </location>
    <ligand>
        <name>D-dopa</name>
        <dbReference type="ChEBI" id="CHEBI:149689"/>
    </ligand>
</feature>
<dbReference type="PANTHER" id="PTHR11530">
    <property type="entry name" value="D-AMINO ACID OXIDASE"/>
    <property type="match status" value="1"/>
</dbReference>
<accession>A0A9P6XBD5</accession>
<keyword evidence="9" id="KW-1185">Reference proteome</keyword>
<feature type="binding site" evidence="6">
    <location>
        <begin position="46"/>
        <end position="47"/>
    </location>
    <ligand>
        <name>FAD</name>
        <dbReference type="ChEBI" id="CHEBI:57692"/>
    </ligand>
</feature>
<dbReference type="SUPFAM" id="SSF51971">
    <property type="entry name" value="Nucleotide-binding domain"/>
    <property type="match status" value="1"/>
</dbReference>
<dbReference type="PIRSF" id="PIRSF000189">
    <property type="entry name" value="D-aa_oxidase"/>
    <property type="match status" value="1"/>
</dbReference>
<dbReference type="AlphaFoldDB" id="A0A9P6XBD5"/>
<keyword evidence="4 6" id="KW-0274">FAD</keyword>
<feature type="binding site" evidence="6">
    <location>
        <position position="290"/>
    </location>
    <ligand>
        <name>D-dopa</name>
        <dbReference type="ChEBI" id="CHEBI:149689"/>
    </ligand>
</feature>
<dbReference type="GO" id="GO:0003884">
    <property type="term" value="F:D-amino-acid oxidase activity"/>
    <property type="evidence" value="ECO:0007669"/>
    <property type="project" value="InterPro"/>
</dbReference>
<dbReference type="Gene3D" id="3.30.9.10">
    <property type="entry name" value="D-Amino Acid Oxidase, subunit A, domain 2"/>
    <property type="match status" value="1"/>
</dbReference>
<dbReference type="InterPro" id="IPR006076">
    <property type="entry name" value="FAD-dep_OxRdtase"/>
</dbReference>
<dbReference type="Gene3D" id="3.40.50.720">
    <property type="entry name" value="NAD(P)-binding Rossmann-like Domain"/>
    <property type="match status" value="1"/>
</dbReference>
<dbReference type="GO" id="GO:0071949">
    <property type="term" value="F:FAD binding"/>
    <property type="evidence" value="ECO:0007669"/>
    <property type="project" value="InterPro"/>
</dbReference>
<evidence type="ECO:0000256" key="3">
    <source>
        <dbReference type="ARBA" id="ARBA00022630"/>
    </source>
</evidence>
<evidence type="ECO:0000256" key="5">
    <source>
        <dbReference type="ARBA" id="ARBA00023002"/>
    </source>
</evidence>
<evidence type="ECO:0000256" key="1">
    <source>
        <dbReference type="ARBA" id="ARBA00001974"/>
    </source>
</evidence>
<name>A0A9P6XBD5_RHIOR</name>
<evidence type="ECO:0000313" key="8">
    <source>
        <dbReference type="EMBL" id="KAG1309685.1"/>
    </source>
</evidence>
<dbReference type="Pfam" id="PF01266">
    <property type="entry name" value="DAO"/>
    <property type="match status" value="1"/>
</dbReference>
<evidence type="ECO:0000259" key="7">
    <source>
        <dbReference type="Pfam" id="PF01266"/>
    </source>
</evidence>
<dbReference type="PANTHER" id="PTHR11530:SF11">
    <property type="entry name" value="D-ASPARTATE OXIDASE"/>
    <property type="match status" value="1"/>
</dbReference>
<evidence type="ECO:0000256" key="2">
    <source>
        <dbReference type="ARBA" id="ARBA00006730"/>
    </source>
</evidence>
<feature type="domain" description="FAD dependent oxidoreductase" evidence="7">
    <location>
        <begin position="5"/>
        <end position="338"/>
    </location>
</feature>
<evidence type="ECO:0000256" key="6">
    <source>
        <dbReference type="PIRSR" id="PIRSR000189-1"/>
    </source>
</evidence>
<dbReference type="InterPro" id="IPR023209">
    <property type="entry name" value="DAO"/>
</dbReference>
<comment type="cofactor">
    <cofactor evidence="1 6">
        <name>FAD</name>
        <dbReference type="ChEBI" id="CHEBI:57692"/>
    </cofactor>
</comment>
<comment type="caution">
    <text evidence="8">The sequence shown here is derived from an EMBL/GenBank/DDBJ whole genome shotgun (WGS) entry which is preliminary data.</text>
</comment>
<feature type="binding site" evidence="6">
    <location>
        <position position="187"/>
    </location>
    <ligand>
        <name>FAD</name>
        <dbReference type="ChEBI" id="CHEBI:57692"/>
    </ligand>
</feature>
<dbReference type="GO" id="GO:0005737">
    <property type="term" value="C:cytoplasm"/>
    <property type="evidence" value="ECO:0007669"/>
    <property type="project" value="TreeGrafter"/>
</dbReference>
<reference evidence="8" key="1">
    <citation type="journal article" date="2020" name="Microb. Genom.">
        <title>Genetic diversity of clinical and environmental Mucorales isolates obtained from an investigation of mucormycosis cases among solid organ transplant recipients.</title>
        <authorList>
            <person name="Nguyen M.H."/>
            <person name="Kaul D."/>
            <person name="Muto C."/>
            <person name="Cheng S.J."/>
            <person name="Richter R.A."/>
            <person name="Bruno V.M."/>
            <person name="Liu G."/>
            <person name="Beyhan S."/>
            <person name="Sundermann A.J."/>
            <person name="Mounaud S."/>
            <person name="Pasculle A.W."/>
            <person name="Nierman W.C."/>
            <person name="Driscoll E."/>
            <person name="Cumbie R."/>
            <person name="Clancy C.J."/>
            <person name="Dupont C.L."/>
        </authorList>
    </citation>
    <scope>NUCLEOTIDE SEQUENCE</scope>
    <source>
        <strain evidence="8">GL11</strain>
    </source>
</reference>
<keyword evidence="5" id="KW-0560">Oxidoreductase</keyword>
<gene>
    <name evidence="8" type="ORF">G6F64_005121</name>
</gene>
<evidence type="ECO:0000256" key="4">
    <source>
        <dbReference type="ARBA" id="ARBA00022827"/>
    </source>
</evidence>
<evidence type="ECO:0000313" key="9">
    <source>
        <dbReference type="Proteomes" id="UP000716291"/>
    </source>
</evidence>
<dbReference type="Proteomes" id="UP000716291">
    <property type="component" value="Unassembled WGS sequence"/>
</dbReference>
<proteinExistence type="inferred from homology"/>
<dbReference type="OrthoDB" id="2015447at2759"/>
<dbReference type="EMBL" id="JAANQT010000605">
    <property type="protein sequence ID" value="KAG1309685.1"/>
    <property type="molecule type" value="Genomic_DNA"/>
</dbReference>
<sequence>MTQIKIIVIGAGVTGITTALLLKQKGYENVKVVAKHVPGDMDIQYTSPYAGAHWRTMAPNNNPMLQKLDAISYRQFLKIAENSNLLDTGVMVVPSYDYYQTLSPDRTDPWFKSLVKDFNFLNEKDELPEGAKIGHYYITVLINSPVYLKWLETKFKELGGTIEQKIIRDIKVFADQNKDVDVLINCTGLGSKYMGGVKDKALYPTRGQTLVVKAPHVKRTLSYVGDHGLTYVIPRSDGTVILGGTCDENDSNPFSDEDTNRRILAFTKKLCPELYQNGEPEIVAYNVGLRPTRKGGPRFENDIIHTKKGRKVLVTHAYGHGGFGFQSSWGSAEYTVDLMERGVNKMNGAKL</sequence>
<comment type="similarity">
    <text evidence="2">Belongs to the DAMOX/DASOX family.</text>
</comment>
<organism evidence="8 9">
    <name type="scientific">Rhizopus oryzae</name>
    <name type="common">Mucormycosis agent</name>
    <name type="synonym">Rhizopus arrhizus var. delemar</name>
    <dbReference type="NCBI Taxonomy" id="64495"/>
    <lineage>
        <taxon>Eukaryota</taxon>
        <taxon>Fungi</taxon>
        <taxon>Fungi incertae sedis</taxon>
        <taxon>Mucoromycota</taxon>
        <taxon>Mucoromycotina</taxon>
        <taxon>Mucoromycetes</taxon>
        <taxon>Mucorales</taxon>
        <taxon>Mucorineae</taxon>
        <taxon>Rhizopodaceae</taxon>
        <taxon>Rhizopus</taxon>
    </lineage>
</organism>